<feature type="transmembrane region" description="Helical" evidence="6">
    <location>
        <begin position="93"/>
        <end position="113"/>
    </location>
</feature>
<keyword evidence="6" id="KW-1003">Cell membrane</keyword>
<dbReference type="RefSeq" id="WP_254009876.1">
    <property type="nucleotide sequence ID" value="NZ_JAMZMM010000005.1"/>
</dbReference>
<dbReference type="InterPro" id="IPR026046">
    <property type="entry name" value="UBIAD1"/>
</dbReference>
<comment type="pathway">
    <text evidence="6">Cofactor biosynthesis; phylloquinone biosynthesis.</text>
</comment>
<feature type="transmembrane region" description="Helical" evidence="6">
    <location>
        <begin position="119"/>
        <end position="135"/>
    </location>
</feature>
<evidence type="ECO:0000313" key="8">
    <source>
        <dbReference type="Proteomes" id="UP001204953"/>
    </source>
</evidence>
<evidence type="ECO:0000256" key="2">
    <source>
        <dbReference type="ARBA" id="ARBA00022679"/>
    </source>
</evidence>
<evidence type="ECO:0000256" key="5">
    <source>
        <dbReference type="ARBA" id="ARBA00023136"/>
    </source>
</evidence>
<dbReference type="GO" id="GO:0042372">
    <property type="term" value="P:phylloquinone biosynthetic process"/>
    <property type="evidence" value="ECO:0007669"/>
    <property type="project" value="UniProtKB-UniRule"/>
</dbReference>
<dbReference type="GO" id="GO:0004659">
    <property type="term" value="F:prenyltransferase activity"/>
    <property type="evidence" value="ECO:0007669"/>
    <property type="project" value="UniProtKB-UniRule"/>
</dbReference>
<feature type="transmembrane region" description="Helical" evidence="6">
    <location>
        <begin position="21"/>
        <end position="38"/>
    </location>
</feature>
<feature type="transmembrane region" description="Helical" evidence="6">
    <location>
        <begin position="44"/>
        <end position="65"/>
    </location>
</feature>
<evidence type="ECO:0000256" key="3">
    <source>
        <dbReference type="ARBA" id="ARBA00022692"/>
    </source>
</evidence>
<dbReference type="GO" id="GO:0009234">
    <property type="term" value="P:menaquinone biosynthetic process"/>
    <property type="evidence" value="ECO:0007669"/>
    <property type="project" value="TreeGrafter"/>
</dbReference>
<protein>
    <recommendedName>
        <fullName evidence="6">2-carboxy-1,4-naphthoquinone phytyltransferase</fullName>
        <ecNumber evidence="6">2.5.1.130</ecNumber>
    </recommendedName>
    <alternativeName>
        <fullName evidence="6">1,4-dihydroxy-2-naphthoate phytyltransferase</fullName>
        <shortName evidence="6">DHNA phytyltransferase</shortName>
    </alternativeName>
</protein>
<keyword evidence="2 6" id="KW-0808">Transferase</keyword>
<evidence type="ECO:0000256" key="6">
    <source>
        <dbReference type="HAMAP-Rule" id="MF_01938"/>
    </source>
</evidence>
<dbReference type="InterPro" id="IPR011937">
    <property type="entry name" value="DHNA_phytyltransferase_MenA"/>
</dbReference>
<dbReference type="InterPro" id="IPR000537">
    <property type="entry name" value="UbiA_prenyltransferase"/>
</dbReference>
<feature type="transmembrane region" description="Helical" evidence="6">
    <location>
        <begin position="173"/>
        <end position="197"/>
    </location>
</feature>
<gene>
    <name evidence="6 7" type="primary">menA</name>
    <name evidence="7" type="ORF">NJ959_01030</name>
</gene>
<dbReference type="NCBIfam" id="TIGR02235">
    <property type="entry name" value="menA_cyano-plnt"/>
    <property type="match status" value="1"/>
</dbReference>
<keyword evidence="5 6" id="KW-0472">Membrane</keyword>
<name>A0AAE3GNB4_9CYAN</name>
<comment type="function">
    <text evidence="6">Involved in the synthesis of phylloquinone (vitamin K1). Catalyzes the transfer of a prenyl chain to 2-carboxy-1,4-naphthoquinone.</text>
</comment>
<keyword evidence="4 6" id="KW-1133">Transmembrane helix</keyword>
<dbReference type="EC" id="2.5.1.130" evidence="6"/>
<dbReference type="Pfam" id="PF01040">
    <property type="entry name" value="UbiA"/>
    <property type="match status" value="1"/>
</dbReference>
<sequence>MTTSLVQESNRKLWLAAIKPPMYSVAVIPIWLGTVVAFTETGTIKIGIFSTFLISAILIIAWLNLSNDVFDSDTGIDKNKAESVVNLTGNRSLIFWLSNLFLAGGILGIFAIALWQRDWTVIQLVLLCCALGYSYQGPPFRLGYQGLGEIICFVTFGPMAVAAAYYSQTQTWSFNYLATSVIVGITTSIILFCSHFHQVEDDIAAGKKSPIVRLGTKVGANVLAWFSGGIYVLIGLFVLLGIFPIWTLLTFLSLPLAIQLVQYVGQYHDQPPMVRSCKFIAVKLHFLSGLLLGLGFVFGY</sequence>
<feature type="transmembrane region" description="Helical" evidence="6">
    <location>
        <begin position="245"/>
        <end position="265"/>
    </location>
</feature>
<dbReference type="HAMAP" id="MF_01938">
    <property type="entry name" value="MenA_2"/>
    <property type="match status" value="1"/>
</dbReference>
<keyword evidence="8" id="KW-1185">Reference proteome</keyword>
<evidence type="ECO:0000313" key="7">
    <source>
        <dbReference type="EMBL" id="MCP2727059.1"/>
    </source>
</evidence>
<keyword evidence="6" id="KW-0997">Cell inner membrane</keyword>
<dbReference type="PANTHER" id="PTHR13929">
    <property type="entry name" value="1,4-DIHYDROXY-2-NAPHTHOATE OCTAPRENYLTRANSFERASE"/>
    <property type="match status" value="1"/>
</dbReference>
<feature type="transmembrane region" description="Helical" evidence="6">
    <location>
        <begin position="147"/>
        <end position="167"/>
    </location>
</feature>
<dbReference type="PANTHER" id="PTHR13929:SF0">
    <property type="entry name" value="UBIA PRENYLTRANSFERASE DOMAIN-CONTAINING PROTEIN 1"/>
    <property type="match status" value="1"/>
</dbReference>
<reference evidence="7" key="1">
    <citation type="submission" date="2022-06" db="EMBL/GenBank/DDBJ databases">
        <title>New cyanobacteria of genus Symplocastrum in benthos of Lake Baikal.</title>
        <authorList>
            <person name="Sorokovikova E."/>
            <person name="Tikhonova I."/>
            <person name="Krasnopeev A."/>
            <person name="Evseev P."/>
            <person name="Gladkikh A."/>
            <person name="Belykh O."/>
        </authorList>
    </citation>
    <scope>NUCLEOTIDE SEQUENCE</scope>
    <source>
        <strain evidence="7">BBK-W-15</strain>
    </source>
</reference>
<organism evidence="7 8">
    <name type="scientific">Limnofasciculus baicalensis BBK-W-15</name>
    <dbReference type="NCBI Taxonomy" id="2699891"/>
    <lineage>
        <taxon>Bacteria</taxon>
        <taxon>Bacillati</taxon>
        <taxon>Cyanobacteriota</taxon>
        <taxon>Cyanophyceae</taxon>
        <taxon>Coleofasciculales</taxon>
        <taxon>Coleofasciculaceae</taxon>
        <taxon>Limnofasciculus</taxon>
        <taxon>Limnofasciculus baicalensis</taxon>
    </lineage>
</organism>
<dbReference type="CDD" id="cd13962">
    <property type="entry name" value="PT_UbiA_UBIAD1"/>
    <property type="match status" value="1"/>
</dbReference>
<dbReference type="Proteomes" id="UP001204953">
    <property type="component" value="Unassembled WGS sequence"/>
</dbReference>
<feature type="transmembrane region" description="Helical" evidence="6">
    <location>
        <begin position="277"/>
        <end position="298"/>
    </location>
</feature>
<proteinExistence type="inferred from homology"/>
<comment type="similarity">
    <text evidence="6">Belongs to the MenA family. Type 2 subfamily.</text>
</comment>
<keyword evidence="3 6" id="KW-0812">Transmembrane</keyword>
<comment type="caution">
    <text evidence="7">The sequence shown here is derived from an EMBL/GenBank/DDBJ whole genome shotgun (WGS) entry which is preliminary data.</text>
</comment>
<dbReference type="PIRSF" id="PIRSF005355">
    <property type="entry name" value="UBIAD1"/>
    <property type="match status" value="1"/>
</dbReference>
<comment type="catalytic activity">
    <reaction evidence="6">
        <text>2-carboxy-1,4-naphthoquinone + phytyl diphosphate + H(+) = demethylphylloquinone + CO2 + diphosphate</text>
        <dbReference type="Rhea" id="RHEA:47740"/>
        <dbReference type="ChEBI" id="CHEBI:15378"/>
        <dbReference type="ChEBI" id="CHEBI:16526"/>
        <dbReference type="ChEBI" id="CHEBI:31087"/>
        <dbReference type="ChEBI" id="CHEBI:33019"/>
        <dbReference type="ChEBI" id="CHEBI:75434"/>
        <dbReference type="ChEBI" id="CHEBI:87842"/>
        <dbReference type="EC" id="2.5.1.130"/>
    </reaction>
</comment>
<accession>A0AAE3GNB4</accession>
<feature type="transmembrane region" description="Helical" evidence="6">
    <location>
        <begin position="218"/>
        <end position="239"/>
    </location>
</feature>
<comment type="subcellular location">
    <subcellularLocation>
        <location evidence="6">Cell inner membrane</location>
        <topology evidence="6">Multi-pass membrane protein</topology>
    </subcellularLocation>
    <subcellularLocation>
        <location evidence="1">Membrane</location>
        <topology evidence="1">Multi-pass membrane protein</topology>
    </subcellularLocation>
</comment>
<dbReference type="AlphaFoldDB" id="A0AAE3GNB4"/>
<evidence type="ECO:0000256" key="4">
    <source>
        <dbReference type="ARBA" id="ARBA00022989"/>
    </source>
</evidence>
<dbReference type="EMBL" id="JAMZMM010000005">
    <property type="protein sequence ID" value="MCP2727059.1"/>
    <property type="molecule type" value="Genomic_DNA"/>
</dbReference>
<dbReference type="GO" id="GO:0005886">
    <property type="term" value="C:plasma membrane"/>
    <property type="evidence" value="ECO:0007669"/>
    <property type="project" value="UniProtKB-SubCell"/>
</dbReference>
<evidence type="ECO:0000256" key="1">
    <source>
        <dbReference type="ARBA" id="ARBA00004141"/>
    </source>
</evidence>